<evidence type="ECO:0000313" key="1">
    <source>
        <dbReference type="EMBL" id="VDP10201.1"/>
    </source>
</evidence>
<keyword evidence="2" id="KW-1185">Reference proteome</keyword>
<dbReference type="EMBL" id="UZAM01009818">
    <property type="protein sequence ID" value="VDP10201.1"/>
    <property type="molecule type" value="Genomic_DNA"/>
</dbReference>
<proteinExistence type="predicted"/>
<evidence type="ECO:0000313" key="2">
    <source>
        <dbReference type="Proteomes" id="UP000270296"/>
    </source>
</evidence>
<organism evidence="3">
    <name type="scientific">Soboliphyme baturini</name>
    <dbReference type="NCBI Taxonomy" id="241478"/>
    <lineage>
        <taxon>Eukaryota</taxon>
        <taxon>Metazoa</taxon>
        <taxon>Ecdysozoa</taxon>
        <taxon>Nematoda</taxon>
        <taxon>Enoplea</taxon>
        <taxon>Dorylaimia</taxon>
        <taxon>Dioctophymatida</taxon>
        <taxon>Dioctophymatoidea</taxon>
        <taxon>Soboliphymatidae</taxon>
        <taxon>Soboliphyme</taxon>
    </lineage>
</organism>
<sequence length="69" mass="7510">MFRWRNDVVISYSPPKMTTVSSMTSSAVALSAYLMSPACHANDATGGVGEAQLKYGRRVSLVWSVLINE</sequence>
<name>A0A183ISB7_9BILA</name>
<accession>A0A183ISB7</accession>
<evidence type="ECO:0000313" key="3">
    <source>
        <dbReference type="WBParaSite" id="SBAD_0000676801-mRNA-1"/>
    </source>
</evidence>
<dbReference type="WBParaSite" id="SBAD_0000676801-mRNA-1">
    <property type="protein sequence ID" value="SBAD_0000676801-mRNA-1"/>
    <property type="gene ID" value="SBAD_0000676801"/>
</dbReference>
<protein>
    <submittedName>
        <fullName evidence="3">Secreted protein</fullName>
    </submittedName>
</protein>
<dbReference type="Proteomes" id="UP000270296">
    <property type="component" value="Unassembled WGS sequence"/>
</dbReference>
<dbReference type="AlphaFoldDB" id="A0A183ISB7"/>
<reference evidence="1 2" key="2">
    <citation type="submission" date="2018-11" db="EMBL/GenBank/DDBJ databases">
        <authorList>
            <consortium name="Pathogen Informatics"/>
        </authorList>
    </citation>
    <scope>NUCLEOTIDE SEQUENCE [LARGE SCALE GENOMIC DNA]</scope>
</reference>
<reference evidence="3" key="1">
    <citation type="submission" date="2016-06" db="UniProtKB">
        <authorList>
            <consortium name="WormBaseParasite"/>
        </authorList>
    </citation>
    <scope>IDENTIFICATION</scope>
</reference>
<gene>
    <name evidence="1" type="ORF">SBAD_LOCUS6514</name>
</gene>